<reference evidence="4 5" key="1">
    <citation type="submission" date="2019-01" db="EMBL/GenBank/DDBJ databases">
        <title>A draft genome assembly of the solar-powered sea slug Elysia chlorotica.</title>
        <authorList>
            <person name="Cai H."/>
            <person name="Li Q."/>
            <person name="Fang X."/>
            <person name="Li J."/>
            <person name="Curtis N.E."/>
            <person name="Altenburger A."/>
            <person name="Shibata T."/>
            <person name="Feng M."/>
            <person name="Maeda T."/>
            <person name="Schwartz J.A."/>
            <person name="Shigenobu S."/>
            <person name="Lundholm N."/>
            <person name="Nishiyama T."/>
            <person name="Yang H."/>
            <person name="Hasebe M."/>
            <person name="Li S."/>
            <person name="Pierce S.K."/>
            <person name="Wang J."/>
        </authorList>
    </citation>
    <scope>NUCLEOTIDE SEQUENCE [LARGE SCALE GENOMIC DNA]</scope>
    <source>
        <strain evidence="4">EC2010</strain>
        <tissue evidence="4">Whole organism of an adult</tissue>
    </source>
</reference>
<dbReference type="AlphaFoldDB" id="A0A3S1AXZ3"/>
<keyword evidence="5" id="KW-1185">Reference proteome</keyword>
<evidence type="ECO:0000256" key="3">
    <source>
        <dbReference type="ARBA" id="ARBA00023273"/>
    </source>
</evidence>
<organism evidence="4 5">
    <name type="scientific">Elysia chlorotica</name>
    <name type="common">Eastern emerald elysia</name>
    <name type="synonym">Sea slug</name>
    <dbReference type="NCBI Taxonomy" id="188477"/>
    <lineage>
        <taxon>Eukaryota</taxon>
        <taxon>Metazoa</taxon>
        <taxon>Spiralia</taxon>
        <taxon>Lophotrochozoa</taxon>
        <taxon>Mollusca</taxon>
        <taxon>Gastropoda</taxon>
        <taxon>Heterobranchia</taxon>
        <taxon>Euthyneura</taxon>
        <taxon>Panpulmonata</taxon>
        <taxon>Sacoglossa</taxon>
        <taxon>Placobranchoidea</taxon>
        <taxon>Plakobranchidae</taxon>
        <taxon>Elysia</taxon>
    </lineage>
</organism>
<dbReference type="PANTHER" id="PTHR46614:SF1">
    <property type="entry name" value="MORN REPEAT-CONTAINING PROTEIN 4"/>
    <property type="match status" value="1"/>
</dbReference>
<comment type="caution">
    <text evidence="4">The sequence shown here is derived from an EMBL/GenBank/DDBJ whole genome shotgun (WGS) entry which is preliminary data.</text>
</comment>
<evidence type="ECO:0000256" key="1">
    <source>
        <dbReference type="ARBA" id="ARBA00004316"/>
    </source>
</evidence>
<dbReference type="InterPro" id="IPR052315">
    <property type="entry name" value="MORN4"/>
</dbReference>
<proteinExistence type="predicted"/>
<evidence type="ECO:0000313" key="5">
    <source>
        <dbReference type="Proteomes" id="UP000271974"/>
    </source>
</evidence>
<dbReference type="GO" id="GO:0042995">
    <property type="term" value="C:cell projection"/>
    <property type="evidence" value="ECO:0007669"/>
    <property type="project" value="UniProtKB-SubCell"/>
</dbReference>
<dbReference type="EMBL" id="RQTK01001483">
    <property type="protein sequence ID" value="RUS70135.1"/>
    <property type="molecule type" value="Genomic_DNA"/>
</dbReference>
<dbReference type="PANTHER" id="PTHR46614">
    <property type="entry name" value="MORN REPEAT-CONTAINING PROTEIN 4"/>
    <property type="match status" value="1"/>
</dbReference>
<evidence type="ECO:0000313" key="4">
    <source>
        <dbReference type="EMBL" id="RUS70135.1"/>
    </source>
</evidence>
<dbReference type="Pfam" id="PF02493">
    <property type="entry name" value="MORN"/>
    <property type="match status" value="2"/>
</dbReference>
<sequence>MFAPLADLFEITFIPLYEGNFAQGQFQGYGIFYRQDGMRYEGEFKAGSMHGLGIVSFADGSHGLPRNEGYFEKDRLVRREKCSRTIQRARDTARTARDQCS</sequence>
<protein>
    <recommendedName>
        <fullName evidence="6">MORN repeat-containing protein 4</fullName>
    </recommendedName>
</protein>
<dbReference type="GO" id="GO:0048678">
    <property type="term" value="P:response to axon injury"/>
    <property type="evidence" value="ECO:0007669"/>
    <property type="project" value="TreeGrafter"/>
</dbReference>
<dbReference type="SMART" id="SM00698">
    <property type="entry name" value="MORN"/>
    <property type="match status" value="2"/>
</dbReference>
<gene>
    <name evidence="4" type="ORF">EGW08_022106</name>
</gene>
<comment type="subcellular location">
    <subcellularLocation>
        <location evidence="1">Cell projection</location>
    </subcellularLocation>
</comment>
<accession>A0A3S1AXZ3</accession>
<dbReference type="InterPro" id="IPR003409">
    <property type="entry name" value="MORN"/>
</dbReference>
<keyword evidence="2" id="KW-0677">Repeat</keyword>
<dbReference type="STRING" id="188477.A0A3S1AXZ3"/>
<evidence type="ECO:0008006" key="6">
    <source>
        <dbReference type="Google" id="ProtNLM"/>
    </source>
</evidence>
<name>A0A3S1AXZ3_ELYCH</name>
<dbReference type="Proteomes" id="UP000271974">
    <property type="component" value="Unassembled WGS sequence"/>
</dbReference>
<keyword evidence="3" id="KW-0966">Cell projection</keyword>
<dbReference type="Gene3D" id="2.20.110.10">
    <property type="entry name" value="Histone H3 K4-specific methyltransferase SET7/9 N-terminal domain"/>
    <property type="match status" value="1"/>
</dbReference>
<evidence type="ECO:0000256" key="2">
    <source>
        <dbReference type="ARBA" id="ARBA00022737"/>
    </source>
</evidence>
<dbReference type="SUPFAM" id="SSF82185">
    <property type="entry name" value="Histone H3 K4-specific methyltransferase SET7/9 N-terminal domain"/>
    <property type="match status" value="1"/>
</dbReference>
<dbReference type="OrthoDB" id="406044at2759"/>